<sequence>MTLVLTKVQLFTRLWLAVVILLLVPGVRGQAADNEVPFGSETVRQLGVSVNTKRLANVLVDEFVSFYAKPQDIFDGQGNPISETSFLMAQSLGGTYLKVLADSSQLHLQTIAGESVIGQPDDLELVQISANAWQAFYEWARRANLVPVFVLDYPNDDDHQWDAKSALRVLTVANTLGIAECRWQLGNGHVKDASKYADDLRTFRTMLQAFPKQQWTVVGSELKPQFNPLEEIQYFHANADSLVEAITMTRPQYDSAAWNYTSLQREIHLRGLSKQRLPIWLDLVGEQQPNPMARTNMHQTVGSCGKSCVQDGLEYARTLGEAARGGISAVFQPLRRNDIQQYTFNYLIALLYKQTVGHKVFPVQFPMDSSDMDTIRMSVYSYCTRNRTGSLTLVLVNGEQDGATNVTIKLMTRSLSSPVELYLLTVQDGQPTVNNQPLEAGTPLPHPDPVKAVTTLTHGVSFYVPSEAILFAVVPGVQIRECRNDVLPQRKKLPRELQPDRTSADMLLEHLIGELVEKTPQTNLQRERRSIMMNDRPARANFAGEKRKRFHGRLFNAPQTDSLTESLSEVLADAAPALEPTERTARGPRQTQAYKRQQRRIRQKEKRLEKRNLNKMKHPLREARRERSKRGDMVLGRRSTLNQPNRRFQDRLMKRMSAKLASRKTKRSSLAEAVNEPPNFAVSEEEVDELHQRSDFPLGDVHLVISKGESDGEDGYVSTDEDADQREDRMPSWGAPRHRPAVRRRVSINQRDFHRFAPVRSERRPIVERNNEEDDCVRRRSLRRGPKEEEVRETRRIDRFLPIRREHSEEMQRFDERPTLPRTDSREAFTIAQTKSKRFESQMNEQRDLETTEDNSPEDTVAAVSDETPEETSDRAMGSEEEEEIHLFTPAPRTSEERLMIPNFEPTWSLESTSAEVAELQPNRYKRSFPTLSSPADAEGSASIESDEVQRLEDFFRTNAKLQQKFAEMFDLLLEAIEELESEDNDAREVTDEEEVRLEKRLNEANEPSHKRTKRNVLLHPQSWESRERSNMIHRLQQSDESSYENFIIPPQQQKGIVASAISGQSAQREARDPQPDNGNDEEGKPGAFMLRSVVNFMRRASSEFHQLFSSWFPKNA</sequence>
<feature type="region of interest" description="Disordered" evidence="1">
    <location>
        <begin position="708"/>
        <end position="738"/>
    </location>
</feature>
<evidence type="ECO:0008006" key="5">
    <source>
        <dbReference type="Google" id="ProtNLM"/>
    </source>
</evidence>
<evidence type="ECO:0000313" key="4">
    <source>
        <dbReference type="Proteomes" id="UP000075920"/>
    </source>
</evidence>
<dbReference type="VEuPathDB" id="VectorBase:AMIN000876"/>
<dbReference type="AlphaFoldDB" id="A0A182VS35"/>
<feature type="signal peptide" evidence="2">
    <location>
        <begin position="1"/>
        <end position="29"/>
    </location>
</feature>
<feature type="region of interest" description="Disordered" evidence="1">
    <location>
        <begin position="660"/>
        <end position="681"/>
    </location>
</feature>
<feature type="compositionally biased region" description="Basic residues" evidence="1">
    <location>
        <begin position="596"/>
        <end position="605"/>
    </location>
</feature>
<dbReference type="PANTHER" id="PTHR46145:SF4">
    <property type="entry name" value="HEPARANASE"/>
    <property type="match status" value="1"/>
</dbReference>
<keyword evidence="4" id="KW-1185">Reference proteome</keyword>
<organism evidence="3 4">
    <name type="scientific">Anopheles minimus</name>
    <dbReference type="NCBI Taxonomy" id="112268"/>
    <lineage>
        <taxon>Eukaryota</taxon>
        <taxon>Metazoa</taxon>
        <taxon>Ecdysozoa</taxon>
        <taxon>Arthropoda</taxon>
        <taxon>Hexapoda</taxon>
        <taxon>Insecta</taxon>
        <taxon>Pterygota</taxon>
        <taxon>Neoptera</taxon>
        <taxon>Endopterygota</taxon>
        <taxon>Diptera</taxon>
        <taxon>Nematocera</taxon>
        <taxon>Culicoidea</taxon>
        <taxon>Culicidae</taxon>
        <taxon>Anophelinae</taxon>
        <taxon>Anopheles</taxon>
    </lineage>
</organism>
<name>A0A182VS35_9DIPT</name>
<feature type="compositionally biased region" description="Basic and acidic residues" evidence="1">
    <location>
        <begin position="837"/>
        <end position="850"/>
    </location>
</feature>
<dbReference type="PANTHER" id="PTHR46145">
    <property type="entry name" value="HEPARANASE"/>
    <property type="match status" value="1"/>
</dbReference>
<dbReference type="Proteomes" id="UP000075920">
    <property type="component" value="Unassembled WGS sequence"/>
</dbReference>
<evidence type="ECO:0000256" key="2">
    <source>
        <dbReference type="SAM" id="SignalP"/>
    </source>
</evidence>
<reference evidence="4" key="1">
    <citation type="submission" date="2013-03" db="EMBL/GenBank/DDBJ databases">
        <title>The Genome Sequence of Anopheles minimus MINIMUS1.</title>
        <authorList>
            <consortium name="The Broad Institute Genomics Platform"/>
            <person name="Neafsey D.E."/>
            <person name="Walton C."/>
            <person name="Walker B."/>
            <person name="Young S.K."/>
            <person name="Zeng Q."/>
            <person name="Gargeya S."/>
            <person name="Fitzgerald M."/>
            <person name="Haas B."/>
            <person name="Abouelleil A."/>
            <person name="Allen A.W."/>
            <person name="Alvarado L."/>
            <person name="Arachchi H.M."/>
            <person name="Berlin A.M."/>
            <person name="Chapman S.B."/>
            <person name="Gainer-Dewar J."/>
            <person name="Goldberg J."/>
            <person name="Griggs A."/>
            <person name="Gujja S."/>
            <person name="Hansen M."/>
            <person name="Howarth C."/>
            <person name="Imamovic A."/>
            <person name="Ireland A."/>
            <person name="Larimer J."/>
            <person name="McCowan C."/>
            <person name="Murphy C."/>
            <person name="Pearson M."/>
            <person name="Poon T.W."/>
            <person name="Priest M."/>
            <person name="Roberts A."/>
            <person name="Saif S."/>
            <person name="Shea T."/>
            <person name="Sisk P."/>
            <person name="Sykes S."/>
            <person name="Wortman J."/>
            <person name="Nusbaum C."/>
            <person name="Birren B."/>
        </authorList>
    </citation>
    <scope>NUCLEOTIDE SEQUENCE [LARGE SCALE GENOMIC DNA]</scope>
    <source>
        <strain evidence="4">MINIMUS1</strain>
    </source>
</reference>
<evidence type="ECO:0000313" key="3">
    <source>
        <dbReference type="EnsemblMetazoa" id="AMIN000876-PA"/>
    </source>
</evidence>
<dbReference type="STRING" id="112268.A0A182VS35"/>
<dbReference type="GO" id="GO:0005615">
    <property type="term" value="C:extracellular space"/>
    <property type="evidence" value="ECO:0007669"/>
    <property type="project" value="TreeGrafter"/>
</dbReference>
<dbReference type="EnsemblMetazoa" id="AMIN000876-RA">
    <property type="protein sequence ID" value="AMIN000876-PA"/>
    <property type="gene ID" value="AMIN000876"/>
</dbReference>
<feature type="compositionally biased region" description="Acidic residues" evidence="1">
    <location>
        <begin position="711"/>
        <end position="725"/>
    </location>
</feature>
<evidence type="ECO:0000256" key="1">
    <source>
        <dbReference type="SAM" id="MobiDB-lite"/>
    </source>
</evidence>
<dbReference type="GO" id="GO:0031012">
    <property type="term" value="C:extracellular matrix"/>
    <property type="evidence" value="ECO:0007669"/>
    <property type="project" value="TreeGrafter"/>
</dbReference>
<proteinExistence type="predicted"/>
<protein>
    <recommendedName>
        <fullName evidence="5">Heparanase</fullName>
    </recommendedName>
</protein>
<reference evidence="3" key="2">
    <citation type="submission" date="2020-05" db="UniProtKB">
        <authorList>
            <consortium name="EnsemblMetazoa"/>
        </authorList>
    </citation>
    <scope>IDENTIFICATION</scope>
    <source>
        <strain evidence="3">MINIMUS1</strain>
    </source>
</reference>
<feature type="region of interest" description="Disordered" evidence="1">
    <location>
        <begin position="833"/>
        <end position="884"/>
    </location>
</feature>
<feature type="chain" id="PRO_5008140170" description="Heparanase" evidence="2">
    <location>
        <begin position="30"/>
        <end position="1117"/>
    </location>
</feature>
<feature type="region of interest" description="Disordered" evidence="1">
    <location>
        <begin position="580"/>
        <end position="614"/>
    </location>
</feature>
<feature type="region of interest" description="Disordered" evidence="1">
    <location>
        <begin position="1061"/>
        <end position="1087"/>
    </location>
</feature>
<keyword evidence="2" id="KW-0732">Signal</keyword>
<accession>A0A182VS35</accession>